<name>A0A5B7GJP5_PORTR</name>
<dbReference type="Proteomes" id="UP000324222">
    <property type="component" value="Unassembled WGS sequence"/>
</dbReference>
<evidence type="ECO:0000313" key="2">
    <source>
        <dbReference type="EMBL" id="MPC60341.1"/>
    </source>
</evidence>
<comment type="caution">
    <text evidence="2">The sequence shown here is derived from an EMBL/GenBank/DDBJ whole genome shotgun (WGS) entry which is preliminary data.</text>
</comment>
<proteinExistence type="predicted"/>
<evidence type="ECO:0000313" key="3">
    <source>
        <dbReference type="Proteomes" id="UP000324222"/>
    </source>
</evidence>
<keyword evidence="3" id="KW-1185">Reference proteome</keyword>
<dbReference type="OrthoDB" id="432483at2759"/>
<evidence type="ECO:0000256" key="1">
    <source>
        <dbReference type="SAM" id="MobiDB-lite"/>
    </source>
</evidence>
<sequence>MVSFLFAGTKFMCRATLYPIKNEDDDTCMFIVNFQELTAKPEEEEDDESPAPDTIQSKCE</sequence>
<reference evidence="2 3" key="1">
    <citation type="submission" date="2019-05" db="EMBL/GenBank/DDBJ databases">
        <title>Another draft genome of Portunus trituberculatus and its Hox gene families provides insights of decapod evolution.</title>
        <authorList>
            <person name="Jeong J.-H."/>
            <person name="Song I."/>
            <person name="Kim S."/>
            <person name="Choi T."/>
            <person name="Kim D."/>
            <person name="Ryu S."/>
            <person name="Kim W."/>
        </authorList>
    </citation>
    <scope>NUCLEOTIDE SEQUENCE [LARGE SCALE GENOMIC DNA]</scope>
    <source>
        <tissue evidence="2">Muscle</tissue>
    </source>
</reference>
<protein>
    <submittedName>
        <fullName evidence="2">Uncharacterized protein</fullName>
    </submittedName>
</protein>
<feature type="region of interest" description="Disordered" evidence="1">
    <location>
        <begin position="39"/>
        <end position="60"/>
    </location>
</feature>
<dbReference type="AlphaFoldDB" id="A0A5B7GJP5"/>
<dbReference type="EMBL" id="VSRR010017408">
    <property type="protein sequence ID" value="MPC60341.1"/>
    <property type="molecule type" value="Genomic_DNA"/>
</dbReference>
<accession>A0A5B7GJP5</accession>
<organism evidence="2 3">
    <name type="scientific">Portunus trituberculatus</name>
    <name type="common">Swimming crab</name>
    <name type="synonym">Neptunus trituberculatus</name>
    <dbReference type="NCBI Taxonomy" id="210409"/>
    <lineage>
        <taxon>Eukaryota</taxon>
        <taxon>Metazoa</taxon>
        <taxon>Ecdysozoa</taxon>
        <taxon>Arthropoda</taxon>
        <taxon>Crustacea</taxon>
        <taxon>Multicrustacea</taxon>
        <taxon>Malacostraca</taxon>
        <taxon>Eumalacostraca</taxon>
        <taxon>Eucarida</taxon>
        <taxon>Decapoda</taxon>
        <taxon>Pleocyemata</taxon>
        <taxon>Brachyura</taxon>
        <taxon>Eubrachyura</taxon>
        <taxon>Portunoidea</taxon>
        <taxon>Portunidae</taxon>
        <taxon>Portuninae</taxon>
        <taxon>Portunus</taxon>
    </lineage>
</organism>
<gene>
    <name evidence="2" type="ORF">E2C01_054383</name>
</gene>